<evidence type="ECO:0000313" key="10">
    <source>
        <dbReference type="Proteomes" id="UP000315133"/>
    </source>
</evidence>
<evidence type="ECO:0000256" key="7">
    <source>
        <dbReference type="SAM" id="MobiDB-lite"/>
    </source>
</evidence>
<dbReference type="InterPro" id="IPR036010">
    <property type="entry name" value="2Fe-2S_ferredoxin-like_sf"/>
</dbReference>
<evidence type="ECO:0000256" key="5">
    <source>
        <dbReference type="ARBA" id="ARBA00023014"/>
    </source>
</evidence>
<dbReference type="GO" id="GO:0016491">
    <property type="term" value="F:oxidoreductase activity"/>
    <property type="evidence" value="ECO:0007669"/>
    <property type="project" value="UniProtKB-KW"/>
</dbReference>
<dbReference type="InterPro" id="IPR036884">
    <property type="entry name" value="2Fe-2S-bd_dom_sf"/>
</dbReference>
<dbReference type="InterPro" id="IPR006058">
    <property type="entry name" value="2Fe2S_fd_BS"/>
</dbReference>
<feature type="domain" description="2Fe-2S ferredoxin-type" evidence="8">
    <location>
        <begin position="51"/>
        <end position="127"/>
    </location>
</feature>
<dbReference type="SUPFAM" id="SSF47741">
    <property type="entry name" value="CO dehydrogenase ISP C-domain like"/>
    <property type="match status" value="1"/>
</dbReference>
<dbReference type="Gene3D" id="3.10.20.30">
    <property type="match status" value="1"/>
</dbReference>
<keyword evidence="1" id="KW-0001">2Fe-2S</keyword>
<dbReference type="PANTHER" id="PTHR44379">
    <property type="entry name" value="OXIDOREDUCTASE WITH IRON-SULFUR SUBUNIT"/>
    <property type="match status" value="1"/>
</dbReference>
<evidence type="ECO:0000256" key="6">
    <source>
        <dbReference type="ARBA" id="ARBA00060707"/>
    </source>
</evidence>
<dbReference type="Pfam" id="PF01799">
    <property type="entry name" value="Fer2_2"/>
    <property type="match status" value="1"/>
</dbReference>
<dbReference type="GO" id="GO:0051537">
    <property type="term" value="F:2 iron, 2 sulfur cluster binding"/>
    <property type="evidence" value="ECO:0007669"/>
    <property type="project" value="UniProtKB-KW"/>
</dbReference>
<evidence type="ECO:0000256" key="3">
    <source>
        <dbReference type="ARBA" id="ARBA00023002"/>
    </source>
</evidence>
<dbReference type="OrthoDB" id="9758509at2"/>
<dbReference type="Proteomes" id="UP000315133">
    <property type="component" value="Unassembled WGS sequence"/>
</dbReference>
<dbReference type="PROSITE" id="PS51085">
    <property type="entry name" value="2FE2S_FER_2"/>
    <property type="match status" value="1"/>
</dbReference>
<dbReference type="PROSITE" id="PS00197">
    <property type="entry name" value="2FE2S_FER_1"/>
    <property type="match status" value="1"/>
</dbReference>
<dbReference type="PANTHER" id="PTHR44379:SF5">
    <property type="entry name" value="OXIDOREDUCTASE WITH IRON-SULFUR SUBUNIT"/>
    <property type="match status" value="1"/>
</dbReference>
<gene>
    <name evidence="9" type="ORF">FB476_0610</name>
</gene>
<sequence>MSTPGTSTTDGTAGQTPTQPHVGSVRGRVVTTVPRAPFDPAGGEARPEELVDVRLRVNGAEHHIRVPGRRLLSDALRHDLELTGTHVGCEHGVCGACTVLMDGRPVRACLMFAASAEGSEITTVEGLTRPDGELGPVQQAFVECHGLQCGFCTPGFLTTITAYLDENPDPSPEEAREAVAGNLCRCTGYQNIVKAVCRAAELRREEGDR</sequence>
<evidence type="ECO:0000256" key="4">
    <source>
        <dbReference type="ARBA" id="ARBA00023004"/>
    </source>
</evidence>
<feature type="compositionally biased region" description="Polar residues" evidence="7">
    <location>
        <begin position="1"/>
        <end position="21"/>
    </location>
</feature>
<dbReference type="GO" id="GO:0046872">
    <property type="term" value="F:metal ion binding"/>
    <property type="evidence" value="ECO:0007669"/>
    <property type="project" value="UniProtKB-KW"/>
</dbReference>
<reference evidence="9 10" key="1">
    <citation type="submission" date="2019-06" db="EMBL/GenBank/DDBJ databases">
        <title>Sequencing the genomes of 1000 actinobacteria strains.</title>
        <authorList>
            <person name="Klenk H.-P."/>
        </authorList>
    </citation>
    <scope>NUCLEOTIDE SEQUENCE [LARGE SCALE GENOMIC DNA]</scope>
    <source>
        <strain evidence="9 10">DSM 12362</strain>
    </source>
</reference>
<keyword evidence="10" id="KW-1185">Reference proteome</keyword>
<keyword evidence="2" id="KW-0479">Metal-binding</keyword>
<dbReference type="SUPFAM" id="SSF54292">
    <property type="entry name" value="2Fe-2S ferredoxin-like"/>
    <property type="match status" value="1"/>
</dbReference>
<feature type="region of interest" description="Disordered" evidence="7">
    <location>
        <begin position="1"/>
        <end position="27"/>
    </location>
</feature>
<dbReference type="EMBL" id="VFPU01000001">
    <property type="protein sequence ID" value="TQM95760.1"/>
    <property type="molecule type" value="Genomic_DNA"/>
</dbReference>
<name>A0A543KL60_9MICO</name>
<accession>A0A543KL60</accession>
<dbReference type="InterPro" id="IPR051452">
    <property type="entry name" value="Diverse_Oxidoreductases"/>
</dbReference>
<dbReference type="InterPro" id="IPR001041">
    <property type="entry name" value="2Fe-2S_ferredoxin-type"/>
</dbReference>
<dbReference type="Pfam" id="PF00111">
    <property type="entry name" value="Fer2"/>
    <property type="match status" value="1"/>
</dbReference>
<evidence type="ECO:0000256" key="1">
    <source>
        <dbReference type="ARBA" id="ARBA00022714"/>
    </source>
</evidence>
<organism evidence="9 10">
    <name type="scientific">Ornithinimicrobium humiphilum</name>
    <dbReference type="NCBI Taxonomy" id="125288"/>
    <lineage>
        <taxon>Bacteria</taxon>
        <taxon>Bacillati</taxon>
        <taxon>Actinomycetota</taxon>
        <taxon>Actinomycetes</taxon>
        <taxon>Micrococcales</taxon>
        <taxon>Ornithinimicrobiaceae</taxon>
        <taxon>Ornithinimicrobium</taxon>
    </lineage>
</organism>
<dbReference type="Gene3D" id="1.10.150.120">
    <property type="entry name" value="[2Fe-2S]-binding domain"/>
    <property type="match status" value="1"/>
</dbReference>
<dbReference type="InterPro" id="IPR002888">
    <property type="entry name" value="2Fe-2S-bd"/>
</dbReference>
<dbReference type="FunFam" id="3.10.20.30:FF:000020">
    <property type="entry name" value="Xanthine dehydrogenase iron-sulfur subunit"/>
    <property type="match status" value="1"/>
</dbReference>
<dbReference type="RefSeq" id="WP_141817469.1">
    <property type="nucleotide sequence ID" value="NZ_BAAAIL010000003.1"/>
</dbReference>
<dbReference type="CDD" id="cd00207">
    <property type="entry name" value="fer2"/>
    <property type="match status" value="1"/>
</dbReference>
<evidence type="ECO:0000256" key="2">
    <source>
        <dbReference type="ARBA" id="ARBA00022723"/>
    </source>
</evidence>
<proteinExistence type="predicted"/>
<keyword evidence="5" id="KW-0411">Iron-sulfur</keyword>
<protein>
    <submittedName>
        <fullName evidence="9">Carbon-monoxide dehydrogenase small subunit</fullName>
    </submittedName>
</protein>
<comment type="caution">
    <text evidence="9">The sequence shown here is derived from an EMBL/GenBank/DDBJ whole genome shotgun (WGS) entry which is preliminary data.</text>
</comment>
<keyword evidence="3" id="KW-0560">Oxidoreductase</keyword>
<keyword evidence="4" id="KW-0408">Iron</keyword>
<comment type="pathway">
    <text evidence="6">Alkaloid degradation; nicotine degradation.</text>
</comment>
<dbReference type="InterPro" id="IPR012675">
    <property type="entry name" value="Beta-grasp_dom_sf"/>
</dbReference>
<evidence type="ECO:0000259" key="8">
    <source>
        <dbReference type="PROSITE" id="PS51085"/>
    </source>
</evidence>
<dbReference type="AlphaFoldDB" id="A0A543KL60"/>
<evidence type="ECO:0000313" key="9">
    <source>
        <dbReference type="EMBL" id="TQM95760.1"/>
    </source>
</evidence>